<dbReference type="Pfam" id="PF00011">
    <property type="entry name" value="HSP20"/>
    <property type="match status" value="1"/>
</dbReference>
<dbReference type="EMBL" id="CP022196">
    <property type="protein sequence ID" value="ATG49311.1"/>
    <property type="molecule type" value="Genomic_DNA"/>
</dbReference>
<organism evidence="5 6">
    <name type="scientific">Celeribacter ethanolicus</name>
    <dbReference type="NCBI Taxonomy" id="1758178"/>
    <lineage>
        <taxon>Bacteria</taxon>
        <taxon>Pseudomonadati</taxon>
        <taxon>Pseudomonadota</taxon>
        <taxon>Alphaproteobacteria</taxon>
        <taxon>Rhodobacterales</taxon>
        <taxon>Roseobacteraceae</taxon>
        <taxon>Celeribacter</taxon>
    </lineage>
</organism>
<dbReference type="InterPro" id="IPR002068">
    <property type="entry name" value="A-crystallin/Hsp20_dom"/>
</dbReference>
<dbReference type="AlphaFoldDB" id="A0A291GGK2"/>
<dbReference type="Proteomes" id="UP000217935">
    <property type="component" value="Chromosome"/>
</dbReference>
<name>A0A291GGK2_9RHOB</name>
<accession>A0A291GGK2</accession>
<evidence type="ECO:0000313" key="6">
    <source>
        <dbReference type="Proteomes" id="UP000217935"/>
    </source>
</evidence>
<dbReference type="PANTHER" id="PTHR47062:SF1">
    <property type="entry name" value="SMALL HEAT SHOCK PROTEIN IBPA"/>
    <property type="match status" value="1"/>
</dbReference>
<dbReference type="RefSeq" id="WP_066710344.1">
    <property type="nucleotide sequence ID" value="NZ_CP022196.1"/>
</dbReference>
<protein>
    <submittedName>
        <fullName evidence="5">Heat-shock protein Hsp20</fullName>
    </submittedName>
</protein>
<feature type="domain" description="SHSP" evidence="4">
    <location>
        <begin position="27"/>
        <end position="137"/>
    </location>
</feature>
<dbReference type="PANTHER" id="PTHR47062">
    <property type="match status" value="1"/>
</dbReference>
<dbReference type="PROSITE" id="PS01031">
    <property type="entry name" value="SHSP"/>
    <property type="match status" value="1"/>
</dbReference>
<dbReference type="InterPro" id="IPR008978">
    <property type="entry name" value="HSP20-like_chaperone"/>
</dbReference>
<evidence type="ECO:0000259" key="4">
    <source>
        <dbReference type="PROSITE" id="PS01031"/>
    </source>
</evidence>
<proteinExistence type="inferred from homology"/>
<evidence type="ECO:0000256" key="1">
    <source>
        <dbReference type="ARBA" id="ARBA00023016"/>
    </source>
</evidence>
<gene>
    <name evidence="5" type="ORF">CEW89_18050</name>
</gene>
<sequence>MTKVSFGAHPFLLGFDQLERLVERTAKSDAGGYPPYNIEQSSENTYRITLAVAGFAEEDLAITLEDRQLVVRGRQPEADEARVFLHRGIAGRQFQRSFVLAEGVDVTGASMENGLLHIDLTRAMPDTIVQTIQIRKG</sequence>
<dbReference type="InterPro" id="IPR037913">
    <property type="entry name" value="ACD_IbpA/B"/>
</dbReference>
<dbReference type="Gene3D" id="2.60.40.790">
    <property type="match status" value="1"/>
</dbReference>
<dbReference type="CDD" id="cd06470">
    <property type="entry name" value="ACD_IbpA-B_like"/>
    <property type="match status" value="1"/>
</dbReference>
<evidence type="ECO:0000256" key="3">
    <source>
        <dbReference type="RuleBase" id="RU003616"/>
    </source>
</evidence>
<dbReference type="SUPFAM" id="SSF49764">
    <property type="entry name" value="HSP20-like chaperones"/>
    <property type="match status" value="1"/>
</dbReference>
<comment type="similarity">
    <text evidence="2 3">Belongs to the small heat shock protein (HSP20) family.</text>
</comment>
<dbReference type="KEGG" id="ceh:CEW89_18050"/>
<evidence type="ECO:0000256" key="2">
    <source>
        <dbReference type="PROSITE-ProRule" id="PRU00285"/>
    </source>
</evidence>
<reference evidence="5 6" key="1">
    <citation type="submission" date="2017-06" db="EMBL/GenBank/DDBJ databases">
        <title>Celeribacter sp. TSPH2 complete genome sequence.</title>
        <authorList>
            <person name="Woo J.-H."/>
            <person name="Kim H.-S."/>
        </authorList>
    </citation>
    <scope>NUCLEOTIDE SEQUENCE [LARGE SCALE GENOMIC DNA]</scope>
    <source>
        <strain evidence="5 6">TSPH2</strain>
    </source>
</reference>
<dbReference type="STRING" id="1758178.GCA_001550095_03121"/>
<dbReference type="OrthoDB" id="9810618at2"/>
<keyword evidence="6" id="KW-1185">Reference proteome</keyword>
<evidence type="ECO:0000313" key="5">
    <source>
        <dbReference type="EMBL" id="ATG49311.1"/>
    </source>
</evidence>
<keyword evidence="1" id="KW-0346">Stress response</keyword>